<dbReference type="PANTHER" id="PTHR33033">
    <property type="entry name" value="POLYNUCLEOTIDYL TRANSFERASE, RIBONUCLEASE H-LIKE SUPERFAMILY PROTEIN-RELATED"/>
    <property type="match status" value="1"/>
</dbReference>
<dbReference type="GO" id="GO:0003676">
    <property type="term" value="F:nucleic acid binding"/>
    <property type="evidence" value="ECO:0007669"/>
    <property type="project" value="InterPro"/>
</dbReference>
<dbReference type="CDD" id="cd06222">
    <property type="entry name" value="RNase_H_like"/>
    <property type="match status" value="1"/>
</dbReference>
<sequence length="141" mass="15424">MAGCVKFNIDGSARGKLGPAGCGGVLRDEMGRVLALFSGPLGVLDSNEAELYAILFALESFRTLQWGALPCIVESDSLVATLWVGRGETRPWRLYELFRRVDDACLGMTFVFNHVVHEVNGVADILAKGRVDRKAWLRIGV</sequence>
<evidence type="ECO:0000313" key="3">
    <source>
        <dbReference type="Proteomes" id="UP001165190"/>
    </source>
</evidence>
<dbReference type="InterPro" id="IPR002156">
    <property type="entry name" value="RNaseH_domain"/>
</dbReference>
<dbReference type="InterPro" id="IPR012337">
    <property type="entry name" value="RNaseH-like_sf"/>
</dbReference>
<dbReference type="EMBL" id="BSYR01000053">
    <property type="protein sequence ID" value="GMJ08961.1"/>
    <property type="molecule type" value="Genomic_DNA"/>
</dbReference>
<name>A0A9W7J5G9_HIBTR</name>
<reference evidence="2" key="1">
    <citation type="submission" date="2023-05" db="EMBL/GenBank/DDBJ databases">
        <title>Genome and transcriptome analyses reveal genes involved in the formation of fine ridges on petal epidermal cells in Hibiscus trionum.</title>
        <authorList>
            <person name="Koshimizu S."/>
            <person name="Masuda S."/>
            <person name="Ishii T."/>
            <person name="Shirasu K."/>
            <person name="Hoshino A."/>
            <person name="Arita M."/>
        </authorList>
    </citation>
    <scope>NUCLEOTIDE SEQUENCE</scope>
    <source>
        <strain evidence="2">Hamamatsu line</strain>
    </source>
</reference>
<dbReference type="InterPro" id="IPR036397">
    <property type="entry name" value="RNaseH_sf"/>
</dbReference>
<dbReference type="Pfam" id="PF13456">
    <property type="entry name" value="RVT_3"/>
    <property type="match status" value="1"/>
</dbReference>
<dbReference type="InterPro" id="IPR044730">
    <property type="entry name" value="RNase_H-like_dom_plant"/>
</dbReference>
<proteinExistence type="predicted"/>
<keyword evidence="3" id="KW-1185">Reference proteome</keyword>
<dbReference type="Gene3D" id="3.30.420.10">
    <property type="entry name" value="Ribonuclease H-like superfamily/Ribonuclease H"/>
    <property type="match status" value="1"/>
</dbReference>
<dbReference type="Proteomes" id="UP001165190">
    <property type="component" value="Unassembled WGS sequence"/>
</dbReference>
<dbReference type="SUPFAM" id="SSF53098">
    <property type="entry name" value="Ribonuclease H-like"/>
    <property type="match status" value="1"/>
</dbReference>
<evidence type="ECO:0000313" key="2">
    <source>
        <dbReference type="EMBL" id="GMJ08961.1"/>
    </source>
</evidence>
<organism evidence="2 3">
    <name type="scientific">Hibiscus trionum</name>
    <name type="common">Flower of an hour</name>
    <dbReference type="NCBI Taxonomy" id="183268"/>
    <lineage>
        <taxon>Eukaryota</taxon>
        <taxon>Viridiplantae</taxon>
        <taxon>Streptophyta</taxon>
        <taxon>Embryophyta</taxon>
        <taxon>Tracheophyta</taxon>
        <taxon>Spermatophyta</taxon>
        <taxon>Magnoliopsida</taxon>
        <taxon>eudicotyledons</taxon>
        <taxon>Gunneridae</taxon>
        <taxon>Pentapetalae</taxon>
        <taxon>rosids</taxon>
        <taxon>malvids</taxon>
        <taxon>Malvales</taxon>
        <taxon>Malvaceae</taxon>
        <taxon>Malvoideae</taxon>
        <taxon>Hibiscus</taxon>
    </lineage>
</organism>
<dbReference type="PROSITE" id="PS50879">
    <property type="entry name" value="RNASE_H_1"/>
    <property type="match status" value="1"/>
</dbReference>
<dbReference type="PANTHER" id="PTHR33033:SF69">
    <property type="entry name" value="POLYNUCLEOTIDYL TRANSFERASE, RIBONUCLEASE H FOLD"/>
    <property type="match status" value="1"/>
</dbReference>
<comment type="caution">
    <text evidence="2">The sequence shown here is derived from an EMBL/GenBank/DDBJ whole genome shotgun (WGS) entry which is preliminary data.</text>
</comment>
<feature type="domain" description="RNase H type-1" evidence="1">
    <location>
        <begin position="1"/>
        <end position="140"/>
    </location>
</feature>
<dbReference type="AlphaFoldDB" id="A0A9W7J5G9"/>
<dbReference type="GO" id="GO:0004523">
    <property type="term" value="F:RNA-DNA hybrid ribonuclease activity"/>
    <property type="evidence" value="ECO:0007669"/>
    <property type="project" value="InterPro"/>
</dbReference>
<accession>A0A9W7J5G9</accession>
<gene>
    <name evidence="2" type="ORF">HRI_004565300</name>
</gene>
<evidence type="ECO:0000259" key="1">
    <source>
        <dbReference type="PROSITE" id="PS50879"/>
    </source>
</evidence>
<dbReference type="OrthoDB" id="985397at2759"/>
<protein>
    <recommendedName>
        <fullName evidence="1">RNase H type-1 domain-containing protein</fullName>
    </recommendedName>
</protein>